<dbReference type="KEGG" id="pti:PHATRDRAFT_42900"/>
<protein>
    <recommendedName>
        <fullName evidence="4">N-acetyltransferase domain-containing protein</fullName>
    </recommendedName>
</protein>
<dbReference type="Gene3D" id="3.40.630.30">
    <property type="match status" value="1"/>
</dbReference>
<dbReference type="AlphaFoldDB" id="B7FPY9"/>
<dbReference type="OrthoDB" id="205046at2759"/>
<accession>B7FPY9</accession>
<feature type="compositionally biased region" description="Polar residues" evidence="1">
    <location>
        <begin position="93"/>
        <end position="103"/>
    </location>
</feature>
<evidence type="ECO:0008006" key="4">
    <source>
        <dbReference type="Google" id="ProtNLM"/>
    </source>
</evidence>
<feature type="region of interest" description="Disordered" evidence="1">
    <location>
        <begin position="497"/>
        <end position="590"/>
    </location>
</feature>
<reference evidence="3" key="2">
    <citation type="submission" date="2008-08" db="EMBL/GenBank/DDBJ databases">
        <authorList>
            <consortium name="Diatom Consortium"/>
            <person name="Grigoriev I."/>
            <person name="Grimwood J."/>
            <person name="Kuo A."/>
            <person name="Otillar R.P."/>
            <person name="Salamov A."/>
            <person name="Detter J.C."/>
            <person name="Lindquist E."/>
            <person name="Shapiro H."/>
            <person name="Lucas S."/>
            <person name="Glavina del Rio T."/>
            <person name="Pitluck S."/>
            <person name="Rokhsar D."/>
            <person name="Bowler C."/>
        </authorList>
    </citation>
    <scope>GENOME REANNOTATION</scope>
    <source>
        <strain evidence="3">CCAP 1055/1</strain>
    </source>
</reference>
<feature type="compositionally biased region" description="Polar residues" evidence="1">
    <location>
        <begin position="72"/>
        <end position="84"/>
    </location>
</feature>
<feature type="region of interest" description="Disordered" evidence="1">
    <location>
        <begin position="52"/>
        <end position="129"/>
    </location>
</feature>
<evidence type="ECO:0000313" key="3">
    <source>
        <dbReference type="Proteomes" id="UP000000759"/>
    </source>
</evidence>
<dbReference type="eggNOG" id="ENOG502S48B">
    <property type="taxonomic scope" value="Eukaryota"/>
</dbReference>
<dbReference type="HOGENOM" id="CLU_322749_0_0_1"/>
<proteinExistence type="predicted"/>
<dbReference type="SUPFAM" id="SSF55729">
    <property type="entry name" value="Acyl-CoA N-acyltransferases (Nat)"/>
    <property type="match status" value="1"/>
</dbReference>
<feature type="region of interest" description="Disordered" evidence="1">
    <location>
        <begin position="707"/>
        <end position="760"/>
    </location>
</feature>
<feature type="compositionally biased region" description="Low complexity" evidence="1">
    <location>
        <begin position="497"/>
        <end position="508"/>
    </location>
</feature>
<name>B7FPY9_PHATC</name>
<feature type="compositionally biased region" description="Basic and acidic residues" evidence="1">
    <location>
        <begin position="708"/>
        <end position="721"/>
    </location>
</feature>
<feature type="compositionally biased region" description="Pro residues" evidence="1">
    <location>
        <begin position="726"/>
        <end position="748"/>
    </location>
</feature>
<evidence type="ECO:0000313" key="2">
    <source>
        <dbReference type="EMBL" id="EEC51256.1"/>
    </source>
</evidence>
<organism evidence="2 3">
    <name type="scientific">Phaeodactylum tricornutum (strain CCAP 1055/1)</name>
    <dbReference type="NCBI Taxonomy" id="556484"/>
    <lineage>
        <taxon>Eukaryota</taxon>
        <taxon>Sar</taxon>
        <taxon>Stramenopiles</taxon>
        <taxon>Ochrophyta</taxon>
        <taxon>Bacillariophyta</taxon>
        <taxon>Bacillariophyceae</taxon>
        <taxon>Bacillariophycidae</taxon>
        <taxon>Naviculales</taxon>
        <taxon>Phaeodactylaceae</taxon>
        <taxon>Phaeodactylum</taxon>
    </lineage>
</organism>
<feature type="compositionally biased region" description="Basic residues" evidence="1">
    <location>
        <begin position="532"/>
        <end position="546"/>
    </location>
</feature>
<feature type="compositionally biased region" description="Polar residues" evidence="1">
    <location>
        <begin position="547"/>
        <end position="559"/>
    </location>
</feature>
<dbReference type="GeneID" id="7196535"/>
<feature type="compositionally biased region" description="Pro residues" evidence="1">
    <location>
        <begin position="616"/>
        <end position="628"/>
    </location>
</feature>
<dbReference type="InParanoid" id="B7FPY9"/>
<evidence type="ECO:0000256" key="1">
    <source>
        <dbReference type="SAM" id="MobiDB-lite"/>
    </source>
</evidence>
<dbReference type="Proteomes" id="UP000000759">
    <property type="component" value="Chromosome 1"/>
</dbReference>
<dbReference type="PaxDb" id="2850-Phatr42900"/>
<dbReference type="RefSeq" id="XP_002176793.1">
    <property type="nucleotide sequence ID" value="XM_002176757.1"/>
</dbReference>
<feature type="compositionally biased region" description="Basic and acidic residues" evidence="1">
    <location>
        <begin position="107"/>
        <end position="129"/>
    </location>
</feature>
<reference evidence="2 3" key="1">
    <citation type="journal article" date="2008" name="Nature">
        <title>The Phaeodactylum genome reveals the evolutionary history of diatom genomes.</title>
        <authorList>
            <person name="Bowler C."/>
            <person name="Allen A.E."/>
            <person name="Badger J.H."/>
            <person name="Grimwood J."/>
            <person name="Jabbari K."/>
            <person name="Kuo A."/>
            <person name="Maheswari U."/>
            <person name="Martens C."/>
            <person name="Maumus F."/>
            <person name="Otillar R.P."/>
            <person name="Rayko E."/>
            <person name="Salamov A."/>
            <person name="Vandepoele K."/>
            <person name="Beszteri B."/>
            <person name="Gruber A."/>
            <person name="Heijde M."/>
            <person name="Katinka M."/>
            <person name="Mock T."/>
            <person name="Valentin K."/>
            <person name="Verret F."/>
            <person name="Berges J.A."/>
            <person name="Brownlee C."/>
            <person name="Cadoret J.P."/>
            <person name="Chiovitti A."/>
            <person name="Choi C.J."/>
            <person name="Coesel S."/>
            <person name="De Martino A."/>
            <person name="Detter J.C."/>
            <person name="Durkin C."/>
            <person name="Falciatore A."/>
            <person name="Fournet J."/>
            <person name="Haruta M."/>
            <person name="Huysman M.J."/>
            <person name="Jenkins B.D."/>
            <person name="Jiroutova K."/>
            <person name="Jorgensen R.E."/>
            <person name="Joubert Y."/>
            <person name="Kaplan A."/>
            <person name="Kroger N."/>
            <person name="Kroth P.G."/>
            <person name="La Roche J."/>
            <person name="Lindquist E."/>
            <person name="Lommer M."/>
            <person name="Martin-Jezequel V."/>
            <person name="Lopez P.J."/>
            <person name="Lucas S."/>
            <person name="Mangogna M."/>
            <person name="McGinnis K."/>
            <person name="Medlin L.K."/>
            <person name="Montsant A."/>
            <person name="Oudot-Le Secq M.P."/>
            <person name="Napoli C."/>
            <person name="Obornik M."/>
            <person name="Parker M.S."/>
            <person name="Petit J.L."/>
            <person name="Porcel B.M."/>
            <person name="Poulsen N."/>
            <person name="Robison M."/>
            <person name="Rychlewski L."/>
            <person name="Rynearson T.A."/>
            <person name="Schmutz J."/>
            <person name="Shapiro H."/>
            <person name="Siaut M."/>
            <person name="Stanley M."/>
            <person name="Sussman M.R."/>
            <person name="Taylor A.R."/>
            <person name="Vardi A."/>
            <person name="von Dassow P."/>
            <person name="Vyverman W."/>
            <person name="Willis A."/>
            <person name="Wyrwicz L.S."/>
            <person name="Rokhsar D.S."/>
            <person name="Weissenbach J."/>
            <person name="Armbrust E.V."/>
            <person name="Green B.R."/>
            <person name="Van de Peer Y."/>
            <person name="Grigoriev I.V."/>
        </authorList>
    </citation>
    <scope>NUCLEOTIDE SEQUENCE [LARGE SCALE GENOMIC DNA]</scope>
    <source>
        <strain evidence="2 3">CCAP 1055/1</strain>
    </source>
</reference>
<feature type="region of interest" description="Disordered" evidence="1">
    <location>
        <begin position="615"/>
        <end position="646"/>
    </location>
</feature>
<dbReference type="InterPro" id="IPR016181">
    <property type="entry name" value="Acyl_CoA_acyltransferase"/>
</dbReference>
<keyword evidence="3" id="KW-1185">Reference proteome</keyword>
<sequence length="869" mass="96871">MPPSAESQESMHVHKPFFNEKYVPVPAIDFSKNVTAAINYEVSLVDEFVASQRKRRRRTNSTTTDAEALPLNTKTSNTENSTPNADRDRHTVNKTNTFVQTPPSKEILNDCKKSRSKEQTRRSARDKGKRELTLARVRVRYDMQLVPVVHRNRKFLQSFPAWWKTPEPKLARRLSSRLTTEATEAVSCRLCQTPTALATNTPFLENSSVIWIPSKRSEWEDTVSEMTAVCTSGALRRHVMTQGRASTSKPFHAPLSRDYIRDRVDIDDPLLGYQLRHKEGGWLQGFVMFTNFTTWTHGFRWDSLHSKSGIPAFCNTTNSASMNPQFVDADGSLALELESMERSGDPLREGIVFPQLAEIGLVGGLGCGEYLLRMALDHIRTKGQYKYVVLQATDSSKSFYERFGFIRVGAVCMYMGQDASKQADNELVGYRHWTHANESQTSLHLHGGPSYMMCLKLPTGITQCCSGCRLPNSLQKRPSFLEAMLSLQVLRKPAITSLGGSSTLTTTTPKLSRKNSDSASADDASHSEVKKNLGRRPTTPHHRRKSNTPSKEGPSSVTKRSYDSDAPSQDPSKKKRKANGTTEKISRDRLLSAPKGGVSLSYAQKQYQSVWLAVPPTEPKVGRPPPKPRSQGTGASDGDNAKANQNILGAGSKIKFKIAIVDGKERLYHSVRGIDGRFVRIYADEGSFASTIAPNLMPQAVKAAASKQEIKFEPKDAERTKTSNPRPKPVDTPLPPPSVPLMPHPSGKPQPIEKSSLKKQKVRSYPRSRVHYFNRVVKAVKAGPSPTYYFVLHYDEDRKWIRIVPIEPKGSLTGKCEGRARYQAVLADTDENLISASINDFQVVPASMIMKTPLVSQEAWDVNDRDTPV</sequence>
<gene>
    <name evidence="2" type="ORF">PHATRDRAFT_42900</name>
</gene>
<dbReference type="EMBL" id="CM000605">
    <property type="protein sequence ID" value="EEC51256.1"/>
    <property type="molecule type" value="Genomic_DNA"/>
</dbReference>